<comment type="caution">
    <text evidence="1">The sequence shown here is derived from an EMBL/GenBank/DDBJ whole genome shotgun (WGS) entry which is preliminary data.</text>
</comment>
<keyword evidence="2" id="KW-1185">Reference proteome</keyword>
<protein>
    <submittedName>
        <fullName evidence="1">Transposase</fullName>
    </submittedName>
</protein>
<reference evidence="2" key="1">
    <citation type="submission" date="2019-05" db="EMBL/GenBank/DDBJ databases">
        <title>Prevotella brunnea sp. nov., isolated from a wound of a patient.</title>
        <authorList>
            <person name="Buhl M."/>
        </authorList>
    </citation>
    <scope>NUCLEOTIDE SEQUENCE [LARGE SCALE GENOMIC DNA]</scope>
    <source>
        <strain evidence="2">A2672</strain>
    </source>
</reference>
<dbReference type="EMBL" id="SDIK01000072">
    <property type="protein sequence ID" value="TXJ59712.1"/>
    <property type="molecule type" value="Genomic_DNA"/>
</dbReference>
<dbReference type="AlphaFoldDB" id="A0A5C8GCK9"/>
<sequence length="45" mass="5087">GLTTIVRFVLMEYLNMNNLFNKPDGDMKLMLEAAAESPPEVTENE</sequence>
<proteinExistence type="predicted"/>
<name>A0A5C8GCK9_9BACT</name>
<gene>
    <name evidence="1" type="ORF">ETF27_09115</name>
</gene>
<feature type="non-terminal residue" evidence="1">
    <location>
        <position position="1"/>
    </location>
</feature>
<evidence type="ECO:0000313" key="2">
    <source>
        <dbReference type="Proteomes" id="UP000321612"/>
    </source>
</evidence>
<organism evidence="1 2">
    <name type="scientific">Prevotella brunnea</name>
    <dbReference type="NCBI Taxonomy" id="2508867"/>
    <lineage>
        <taxon>Bacteria</taxon>
        <taxon>Pseudomonadati</taxon>
        <taxon>Bacteroidota</taxon>
        <taxon>Bacteroidia</taxon>
        <taxon>Bacteroidales</taxon>
        <taxon>Prevotellaceae</taxon>
        <taxon>Prevotella</taxon>
    </lineage>
</organism>
<evidence type="ECO:0000313" key="1">
    <source>
        <dbReference type="EMBL" id="TXJ59712.1"/>
    </source>
</evidence>
<accession>A0A5C8GCK9</accession>
<dbReference type="Proteomes" id="UP000321612">
    <property type="component" value="Unassembled WGS sequence"/>
</dbReference>